<dbReference type="EMBL" id="LNQP01000008">
    <property type="protein sequence ID" value="KSU89217.1"/>
    <property type="molecule type" value="Genomic_DNA"/>
</dbReference>
<gene>
    <name evidence="1" type="ORF">AS180_03555</name>
</gene>
<reference evidence="1 2" key="1">
    <citation type="submission" date="2015-11" db="EMBL/GenBank/DDBJ databases">
        <title>Bacillus caseinolyticus sp nov.</title>
        <authorList>
            <person name="Dastager S.G."/>
            <person name="Mawlankar R."/>
        </authorList>
    </citation>
    <scope>NUCLEOTIDE SEQUENCE [LARGE SCALE GENOMIC DNA]</scope>
    <source>
        <strain evidence="1 2">SGD-V-76</strain>
    </source>
</reference>
<dbReference type="AlphaFoldDB" id="A0A0V8JQH4"/>
<comment type="caution">
    <text evidence="1">The sequence shown here is derived from an EMBL/GenBank/DDBJ whole genome shotgun (WGS) entry which is preliminary data.</text>
</comment>
<evidence type="ECO:0000313" key="2">
    <source>
        <dbReference type="Proteomes" id="UP000053681"/>
    </source>
</evidence>
<protein>
    <submittedName>
        <fullName evidence="1">Uncharacterized protein</fullName>
    </submittedName>
</protein>
<keyword evidence="2" id="KW-1185">Reference proteome</keyword>
<dbReference type="Proteomes" id="UP000053681">
    <property type="component" value="Unassembled WGS sequence"/>
</dbReference>
<evidence type="ECO:0000313" key="1">
    <source>
        <dbReference type="EMBL" id="KSU89217.1"/>
    </source>
</evidence>
<name>A0A0V8JQH4_9BACI</name>
<proteinExistence type="predicted"/>
<sequence>MKAGMKIELEMMASYHARKNKVTKVVEIEEDVFYSEGDKEIIVDFIEWETKKGGVIMLNPLKENKLVQGGA</sequence>
<accession>A0A0V8JQH4</accession>
<organism evidence="1 2">
    <name type="scientific">Priestia veravalensis</name>
    <dbReference type="NCBI Taxonomy" id="1414648"/>
    <lineage>
        <taxon>Bacteria</taxon>
        <taxon>Bacillati</taxon>
        <taxon>Bacillota</taxon>
        <taxon>Bacilli</taxon>
        <taxon>Bacillales</taxon>
        <taxon>Bacillaceae</taxon>
        <taxon>Priestia</taxon>
    </lineage>
</organism>